<feature type="transmembrane region" description="Helical" evidence="1">
    <location>
        <begin position="156"/>
        <end position="176"/>
    </location>
</feature>
<dbReference type="KEGG" id="cmah:C1I91_17815"/>
<name>A0A3R5QZU1_9CLOT</name>
<dbReference type="RefSeq" id="WP_128214077.1">
    <property type="nucleotide sequence ID" value="NZ_CP025746.1"/>
</dbReference>
<feature type="transmembrane region" description="Helical" evidence="1">
    <location>
        <begin position="20"/>
        <end position="39"/>
    </location>
</feature>
<dbReference type="Pfam" id="PF20313">
    <property type="entry name" value="DUF6609"/>
    <property type="match status" value="1"/>
</dbReference>
<dbReference type="Proteomes" id="UP000286268">
    <property type="component" value="Chromosome"/>
</dbReference>
<dbReference type="OrthoDB" id="9782120at2"/>
<evidence type="ECO:0000313" key="2">
    <source>
        <dbReference type="EMBL" id="QAA33354.1"/>
    </source>
</evidence>
<keyword evidence="1" id="KW-0472">Membrane</keyword>
<feature type="transmembrane region" description="Helical" evidence="1">
    <location>
        <begin position="132"/>
        <end position="150"/>
    </location>
</feature>
<feature type="transmembrane region" description="Helical" evidence="1">
    <location>
        <begin position="45"/>
        <end position="64"/>
    </location>
</feature>
<dbReference type="InterPro" id="IPR046717">
    <property type="entry name" value="DUF6609"/>
</dbReference>
<feature type="transmembrane region" description="Helical" evidence="1">
    <location>
        <begin position="85"/>
        <end position="103"/>
    </location>
</feature>
<keyword evidence="1" id="KW-1133">Transmembrane helix</keyword>
<keyword evidence="3" id="KW-1185">Reference proteome</keyword>
<dbReference type="AlphaFoldDB" id="A0A3R5QZU1"/>
<keyword evidence="1" id="KW-0812">Transmembrane</keyword>
<dbReference type="EMBL" id="CP025746">
    <property type="protein sequence ID" value="QAA33354.1"/>
    <property type="molecule type" value="Genomic_DNA"/>
</dbReference>
<sequence length="188" mass="20494">MELNKGANIEIKYPYPRQKVCGLFLLGAGITMALASFFGTSKSPSVPIFVIGYFISNVGIMFNSKVRKKYSVGEPTALQKKASNFALIFLMVMAVAVGMTVGRRGDVRLTWLLILIIVGAHFVPFALIHGKLMYLLAALLVANAFVGIYLNNETFFIIGIIDALIKISIGVSLYVISPKPSCNLNVDK</sequence>
<protein>
    <submittedName>
        <fullName evidence="2">Uncharacterized protein</fullName>
    </submittedName>
</protein>
<accession>A0A3R5QZU1</accession>
<organism evidence="2 3">
    <name type="scientific">Clostridium manihotivorum</name>
    <dbReference type="NCBI Taxonomy" id="2320868"/>
    <lineage>
        <taxon>Bacteria</taxon>
        <taxon>Bacillati</taxon>
        <taxon>Bacillota</taxon>
        <taxon>Clostridia</taxon>
        <taxon>Eubacteriales</taxon>
        <taxon>Clostridiaceae</taxon>
        <taxon>Clostridium</taxon>
    </lineage>
</organism>
<proteinExistence type="predicted"/>
<evidence type="ECO:0000313" key="3">
    <source>
        <dbReference type="Proteomes" id="UP000286268"/>
    </source>
</evidence>
<gene>
    <name evidence="2" type="ORF">C1I91_17815</name>
</gene>
<reference evidence="2 3" key="1">
    <citation type="submission" date="2018-01" db="EMBL/GenBank/DDBJ databases">
        <title>Genome Sequencing and Assembly of Anaerobacter polyendosporus strain CT4.</title>
        <authorList>
            <person name="Tachaapaikoon C."/>
            <person name="Sutheeworapong S."/>
            <person name="Jenjaroenpun P."/>
            <person name="Wongsurawat T."/>
            <person name="Nookeaw I."/>
            <person name="Cheawchanlertfa P."/>
            <person name="Kosugi A."/>
            <person name="Cheevadhanarak S."/>
            <person name="Ratanakhanokchai K."/>
        </authorList>
    </citation>
    <scope>NUCLEOTIDE SEQUENCE [LARGE SCALE GENOMIC DNA]</scope>
    <source>
        <strain evidence="2 3">CT4</strain>
    </source>
</reference>
<evidence type="ECO:0000256" key="1">
    <source>
        <dbReference type="SAM" id="Phobius"/>
    </source>
</evidence>
<feature type="transmembrane region" description="Helical" evidence="1">
    <location>
        <begin position="109"/>
        <end position="127"/>
    </location>
</feature>